<evidence type="ECO:0000256" key="1">
    <source>
        <dbReference type="ARBA" id="ARBA00000085"/>
    </source>
</evidence>
<feature type="transmembrane region" description="Helical" evidence="9">
    <location>
        <begin position="46"/>
        <end position="70"/>
    </location>
</feature>
<keyword evidence="6 11" id="KW-0418">Kinase</keyword>
<evidence type="ECO:0000313" key="11">
    <source>
        <dbReference type="EMBL" id="QTA92232.1"/>
    </source>
</evidence>
<dbReference type="PANTHER" id="PTHR43065">
    <property type="entry name" value="SENSOR HISTIDINE KINASE"/>
    <property type="match status" value="1"/>
</dbReference>
<dbReference type="InterPro" id="IPR036890">
    <property type="entry name" value="HATPase_C_sf"/>
</dbReference>
<dbReference type="SMART" id="SM00388">
    <property type="entry name" value="HisKA"/>
    <property type="match status" value="1"/>
</dbReference>
<dbReference type="SUPFAM" id="SSF47384">
    <property type="entry name" value="Homodimeric domain of signal transducing histidine kinase"/>
    <property type="match status" value="1"/>
</dbReference>
<dbReference type="SMART" id="SM00387">
    <property type="entry name" value="HATPase_c"/>
    <property type="match status" value="1"/>
</dbReference>
<evidence type="ECO:0000256" key="8">
    <source>
        <dbReference type="ARBA" id="ARBA00023012"/>
    </source>
</evidence>
<dbReference type="InterPro" id="IPR004358">
    <property type="entry name" value="Sig_transdc_His_kin-like_C"/>
</dbReference>
<dbReference type="EMBL" id="CP061800">
    <property type="protein sequence ID" value="QTA92232.1"/>
    <property type="molecule type" value="Genomic_DNA"/>
</dbReference>
<dbReference type="KEGG" id="dmm:dnm_083080"/>
<dbReference type="SUPFAM" id="SSF55874">
    <property type="entry name" value="ATPase domain of HSP90 chaperone/DNA topoisomerase II/histidine kinase"/>
    <property type="match status" value="1"/>
</dbReference>
<evidence type="ECO:0000313" key="12">
    <source>
        <dbReference type="Proteomes" id="UP000663722"/>
    </source>
</evidence>
<keyword evidence="9" id="KW-1133">Transmembrane helix</keyword>
<comment type="catalytic activity">
    <reaction evidence="1">
        <text>ATP + protein L-histidine = ADP + protein N-phospho-L-histidine.</text>
        <dbReference type="EC" id="2.7.13.3"/>
    </reaction>
</comment>
<evidence type="ECO:0000256" key="9">
    <source>
        <dbReference type="SAM" id="Phobius"/>
    </source>
</evidence>
<dbReference type="Pfam" id="PF25323">
    <property type="entry name" value="6TM_PilS"/>
    <property type="match status" value="1"/>
</dbReference>
<dbReference type="InterPro" id="IPR036097">
    <property type="entry name" value="HisK_dim/P_sf"/>
</dbReference>
<feature type="transmembrane region" description="Helical" evidence="9">
    <location>
        <begin position="118"/>
        <end position="136"/>
    </location>
</feature>
<evidence type="ECO:0000256" key="3">
    <source>
        <dbReference type="ARBA" id="ARBA00022553"/>
    </source>
</evidence>
<keyword evidence="7" id="KW-0067">ATP-binding</keyword>
<dbReference type="GO" id="GO:0005524">
    <property type="term" value="F:ATP binding"/>
    <property type="evidence" value="ECO:0007669"/>
    <property type="project" value="UniProtKB-KW"/>
</dbReference>
<organism evidence="11 12">
    <name type="scientific">Desulfonema magnum</name>
    <dbReference type="NCBI Taxonomy" id="45655"/>
    <lineage>
        <taxon>Bacteria</taxon>
        <taxon>Pseudomonadati</taxon>
        <taxon>Thermodesulfobacteriota</taxon>
        <taxon>Desulfobacteria</taxon>
        <taxon>Desulfobacterales</taxon>
        <taxon>Desulfococcaceae</taxon>
        <taxon>Desulfonema</taxon>
    </lineage>
</organism>
<keyword evidence="9" id="KW-0812">Transmembrane</keyword>
<evidence type="ECO:0000256" key="7">
    <source>
        <dbReference type="ARBA" id="ARBA00022840"/>
    </source>
</evidence>
<dbReference type="PANTHER" id="PTHR43065:SF10">
    <property type="entry name" value="PEROXIDE STRESS-ACTIVATED HISTIDINE KINASE MAK3"/>
    <property type="match status" value="1"/>
</dbReference>
<gene>
    <name evidence="11" type="ORF">dnm_083080</name>
</gene>
<dbReference type="Gene3D" id="1.10.287.130">
    <property type="match status" value="1"/>
</dbReference>
<keyword evidence="4" id="KW-0808">Transferase</keyword>
<proteinExistence type="predicted"/>
<dbReference type="InterPro" id="IPR003661">
    <property type="entry name" value="HisK_dim/P_dom"/>
</dbReference>
<dbReference type="Gene3D" id="3.30.565.10">
    <property type="entry name" value="Histidine kinase-like ATPase, C-terminal domain"/>
    <property type="match status" value="1"/>
</dbReference>
<reference evidence="11" key="1">
    <citation type="journal article" date="2021" name="Microb. Physiol.">
        <title>Proteogenomic Insights into the Physiology of Marine, Sulfate-Reducing, Filamentous Desulfonema limicola and Desulfonema magnum.</title>
        <authorList>
            <person name="Schnaars V."/>
            <person name="Wohlbrand L."/>
            <person name="Scheve S."/>
            <person name="Hinrichs C."/>
            <person name="Reinhardt R."/>
            <person name="Rabus R."/>
        </authorList>
    </citation>
    <scope>NUCLEOTIDE SEQUENCE</scope>
    <source>
        <strain evidence="11">4be13</strain>
    </source>
</reference>
<dbReference type="GO" id="GO:0000155">
    <property type="term" value="F:phosphorelay sensor kinase activity"/>
    <property type="evidence" value="ECO:0007669"/>
    <property type="project" value="InterPro"/>
</dbReference>
<evidence type="ECO:0000256" key="6">
    <source>
        <dbReference type="ARBA" id="ARBA00022777"/>
    </source>
</evidence>
<dbReference type="InterPro" id="IPR005467">
    <property type="entry name" value="His_kinase_dom"/>
</dbReference>
<evidence type="ECO:0000259" key="10">
    <source>
        <dbReference type="PROSITE" id="PS50109"/>
    </source>
</evidence>
<dbReference type="Pfam" id="PF00512">
    <property type="entry name" value="HisKA"/>
    <property type="match status" value="1"/>
</dbReference>
<evidence type="ECO:0000256" key="4">
    <source>
        <dbReference type="ARBA" id="ARBA00022679"/>
    </source>
</evidence>
<evidence type="ECO:0000256" key="5">
    <source>
        <dbReference type="ARBA" id="ARBA00022741"/>
    </source>
</evidence>
<dbReference type="EC" id="2.7.13.3" evidence="2"/>
<dbReference type="PROSITE" id="PS50109">
    <property type="entry name" value="HIS_KIN"/>
    <property type="match status" value="1"/>
</dbReference>
<keyword evidence="3" id="KW-0597">Phosphoprotein</keyword>
<feature type="domain" description="Histidine kinase" evidence="10">
    <location>
        <begin position="236"/>
        <end position="443"/>
    </location>
</feature>
<dbReference type="PRINTS" id="PR00344">
    <property type="entry name" value="BCTRLSENSOR"/>
</dbReference>
<accession>A0A975GSS8</accession>
<keyword evidence="12" id="KW-1185">Reference proteome</keyword>
<sequence>MNFNSDFYQKLKWLMFFRVIFTTLLLGSTIILQLNETSSPLDESLLALYGLIAGIFILSFCYTMILKFFLDPEAPPPSGREPGTRKKKLTLPLFTYIQISIDTFVVSLIIFMTGSFSSVFSFLYLVVIIYASILLFRKGSMVMAALSSIQYGAMIDLEFYGILKPFGMERNLIIVEYNMSHVFYKITMTMVACFAVAFLSSLLSEQTKKSKKELLDMEAHVKRVEKMAAVGEMAAGLAHEIKNPLASLRGSVQLLQDDIPYDSERDKLMHIVLREADRLNSLVSDFLLFAKPPAGRVEIFDLGDALTETVSLFEKDTNCCERISIVKEIFSGVRVEMDPAHLRQILWNLLLNAAEAIEDNGLISIKMYLSKEYADISIADTGCGMSDEVLKTIFDPFVTKKNSGTGLGLSIVHRIVESCDGRLDVESEVGRGTTFTLKLKRPGSV</sequence>
<dbReference type="InterPro" id="IPR003594">
    <property type="entry name" value="HATPase_dom"/>
</dbReference>
<keyword evidence="5" id="KW-0547">Nucleotide-binding</keyword>
<feature type="transmembrane region" description="Helical" evidence="9">
    <location>
        <begin position="182"/>
        <end position="203"/>
    </location>
</feature>
<dbReference type="AlphaFoldDB" id="A0A975GSS8"/>
<evidence type="ECO:0000256" key="2">
    <source>
        <dbReference type="ARBA" id="ARBA00012438"/>
    </source>
</evidence>
<dbReference type="CDD" id="cd00082">
    <property type="entry name" value="HisKA"/>
    <property type="match status" value="1"/>
</dbReference>
<keyword evidence="9" id="KW-0472">Membrane</keyword>
<feature type="transmembrane region" description="Helical" evidence="9">
    <location>
        <begin position="12"/>
        <end position="34"/>
    </location>
</feature>
<feature type="transmembrane region" description="Helical" evidence="9">
    <location>
        <begin position="91"/>
        <end position="112"/>
    </location>
</feature>
<protein>
    <recommendedName>
        <fullName evidence="2">histidine kinase</fullName>
        <ecNumber evidence="2">2.7.13.3</ecNumber>
    </recommendedName>
</protein>
<keyword evidence="8" id="KW-0902">Two-component regulatory system</keyword>
<dbReference type="Pfam" id="PF02518">
    <property type="entry name" value="HATPase_c"/>
    <property type="match status" value="1"/>
</dbReference>
<dbReference type="Proteomes" id="UP000663722">
    <property type="component" value="Chromosome"/>
</dbReference>
<name>A0A975GSS8_9BACT</name>